<dbReference type="Pfam" id="PF09084">
    <property type="entry name" value="NMT1"/>
    <property type="match status" value="1"/>
</dbReference>
<dbReference type="RefSeq" id="WP_064274372.1">
    <property type="nucleotide sequence ID" value="NZ_LUTU01000007.1"/>
</dbReference>
<accession>A0A1B6VK28</accession>
<dbReference type="AlphaFoldDB" id="A0A1B6VK28"/>
<organism evidence="2 3">
    <name type="scientific">Gluconobacter cerinus</name>
    <dbReference type="NCBI Taxonomy" id="38307"/>
    <lineage>
        <taxon>Bacteria</taxon>
        <taxon>Pseudomonadati</taxon>
        <taxon>Pseudomonadota</taxon>
        <taxon>Alphaproteobacteria</taxon>
        <taxon>Acetobacterales</taxon>
        <taxon>Acetobacteraceae</taxon>
        <taxon>Gluconobacter</taxon>
    </lineage>
</organism>
<dbReference type="EMBL" id="LUTU01000007">
    <property type="protein sequence ID" value="OAJ67575.1"/>
    <property type="molecule type" value="Genomic_DNA"/>
</dbReference>
<dbReference type="OrthoDB" id="7431968at2"/>
<sequence length="335" mass="37008">MSRMSLSRRRTLLGGAGSLGGLCMPFISRAQNAGTPVKLITSWYAQAEFGGFYQALAKGYYAQEGLDVTIEAASPQMNVPQLLAAGRTDFITGYDFQLLSAVASGIPLVAVASTFQHDQQGLMTHAGVKDLSQLRDHPILIAASSHATFWPWLKNRFGYREEQARPYSFNLQPFFLDPEMAVQAYASSELWDARQKGMPVEFFLFKDLGYPPYGAPMVTTQQMVATDKKKVSSFVKASLMGWRDYFQNPDPGNALILKANPNMTLEHLAFGYAGLKKADALSSPDVKERGLGAMTLARWQATRDFMVSQNLLPADADWKSAFTTEFVDTLRVMPA</sequence>
<dbReference type="PANTHER" id="PTHR31528">
    <property type="entry name" value="4-AMINO-5-HYDROXYMETHYL-2-METHYLPYRIMIDINE PHOSPHATE SYNTHASE THI11-RELATED"/>
    <property type="match status" value="1"/>
</dbReference>
<dbReference type="InterPro" id="IPR015168">
    <property type="entry name" value="SsuA/THI5"/>
</dbReference>
<dbReference type="SUPFAM" id="SSF53850">
    <property type="entry name" value="Periplasmic binding protein-like II"/>
    <property type="match status" value="1"/>
</dbReference>
<reference evidence="2 3" key="1">
    <citation type="submission" date="2016-03" db="EMBL/GenBank/DDBJ databases">
        <title>Draft genome sequence of Gluconobacter cerinus strain CECT 9110.</title>
        <authorList>
            <person name="Sainz F."/>
            <person name="Mas A."/>
            <person name="Torija M.J."/>
        </authorList>
    </citation>
    <scope>NUCLEOTIDE SEQUENCE [LARGE SCALE GENOMIC DNA]</scope>
    <source>
        <strain evidence="2 3">CECT 9110</strain>
    </source>
</reference>
<dbReference type="PANTHER" id="PTHR31528:SF3">
    <property type="entry name" value="THIAMINE BIOSYNTHESIS PROTEIN HI_0357-RELATED"/>
    <property type="match status" value="1"/>
</dbReference>
<dbReference type="GO" id="GO:0009228">
    <property type="term" value="P:thiamine biosynthetic process"/>
    <property type="evidence" value="ECO:0007669"/>
    <property type="project" value="InterPro"/>
</dbReference>
<evidence type="ECO:0000259" key="1">
    <source>
        <dbReference type="Pfam" id="PF09084"/>
    </source>
</evidence>
<dbReference type="InterPro" id="IPR027939">
    <property type="entry name" value="NMT1/THI5"/>
</dbReference>
<protein>
    <submittedName>
        <fullName evidence="2">Bicyclomycin resistance protein</fullName>
    </submittedName>
</protein>
<evidence type="ECO:0000313" key="3">
    <source>
        <dbReference type="Proteomes" id="UP000077786"/>
    </source>
</evidence>
<dbReference type="PATRIC" id="fig|38307.3.peg.1666"/>
<dbReference type="Proteomes" id="UP000077786">
    <property type="component" value="Unassembled WGS sequence"/>
</dbReference>
<feature type="domain" description="SsuA/THI5-like" evidence="1">
    <location>
        <begin position="47"/>
        <end position="250"/>
    </location>
</feature>
<evidence type="ECO:0000313" key="2">
    <source>
        <dbReference type="EMBL" id="OAJ67575.1"/>
    </source>
</evidence>
<comment type="caution">
    <text evidence="2">The sequence shown here is derived from an EMBL/GenBank/DDBJ whole genome shotgun (WGS) entry which is preliminary data.</text>
</comment>
<name>A0A1B6VK28_9PROT</name>
<proteinExistence type="predicted"/>
<gene>
    <name evidence="2" type="ORF">A0123_01617</name>
</gene>
<dbReference type="Gene3D" id="3.40.190.10">
    <property type="entry name" value="Periplasmic binding protein-like II"/>
    <property type="match status" value="2"/>
</dbReference>